<dbReference type="RefSeq" id="WP_038061001.1">
    <property type="nucleotide sequence ID" value="NZ_CP008796.1"/>
</dbReference>
<feature type="domain" description="Pyruvate/ketoisovalerate oxidoreductase catalytic" evidence="2">
    <location>
        <begin position="11"/>
        <end position="180"/>
    </location>
</feature>
<dbReference type="Pfam" id="PF01558">
    <property type="entry name" value="POR"/>
    <property type="match status" value="1"/>
</dbReference>
<evidence type="ECO:0000259" key="2">
    <source>
        <dbReference type="Pfam" id="PF01558"/>
    </source>
</evidence>
<evidence type="ECO:0000313" key="4">
    <source>
        <dbReference type="Proteomes" id="UP000028481"/>
    </source>
</evidence>
<dbReference type="GO" id="GO:0016903">
    <property type="term" value="F:oxidoreductase activity, acting on the aldehyde or oxo group of donors"/>
    <property type="evidence" value="ECO:0007669"/>
    <property type="project" value="InterPro"/>
</dbReference>
<reference evidence="3 4" key="1">
    <citation type="journal article" date="2015" name="Genome Announc.">
        <title>Genome Sequence of a Sulfate-Reducing Thermophilic Bacterium, Thermodesulfobacterium commune DSM 2178T (Phylum Thermodesulfobacteria).</title>
        <authorList>
            <person name="Bhatnagar S."/>
            <person name="Badger J.H."/>
            <person name="Madupu R."/>
            <person name="Khouri H.M."/>
            <person name="O'Connor E.M."/>
            <person name="Robb F.T."/>
            <person name="Ward N.L."/>
            <person name="Eisen J.A."/>
        </authorList>
    </citation>
    <scope>NUCLEOTIDE SEQUENCE [LARGE SCALE GENOMIC DNA]</scope>
    <source>
        <strain evidence="3 4">DSM 2178</strain>
    </source>
</reference>
<dbReference type="HOGENOM" id="CLU_087284_0_1_0"/>
<proteinExistence type="predicted"/>
<dbReference type="STRING" id="289377.HL41_04345"/>
<dbReference type="OrthoDB" id="9789125at2"/>
<dbReference type="Gene3D" id="3.40.920.10">
    <property type="entry name" value="Pyruvate-ferredoxin oxidoreductase, PFOR, domain III"/>
    <property type="match status" value="1"/>
</dbReference>
<dbReference type="KEGG" id="tcm:HL41_04345"/>
<protein>
    <recommendedName>
        <fullName evidence="2">Pyruvate/ketoisovalerate oxidoreductase catalytic domain-containing protein</fullName>
    </recommendedName>
</protein>
<dbReference type="EMBL" id="CP008796">
    <property type="protein sequence ID" value="AIH04059.1"/>
    <property type="molecule type" value="Genomic_DNA"/>
</dbReference>
<dbReference type="AlphaFoldDB" id="A0A075WS21"/>
<keyword evidence="4" id="KW-1185">Reference proteome</keyword>
<dbReference type="PaxDb" id="289377-HL41_04345"/>
<gene>
    <name evidence="3" type="ORF">HL41_04345</name>
</gene>
<dbReference type="InterPro" id="IPR052554">
    <property type="entry name" value="2-oxoglutarate_synth_KorC"/>
</dbReference>
<sequence length="190" mass="21242">MRLELIIAGFGGQGVLFTGNLIAQASMLADYHVTYLPVYGPEMRGGTCNCTVIISDNPIASPLVLNPSFLIILNLPSFLKFIPRLKNKGRAIINSDLVKPEEIDNIEALQKKYKLYFVPVNSLAESLGKPMLANICALGAFYRISKIFSKQNFEEALKYMLGESKAHLIEPNLKAFELGSKYIEEHYKIR</sequence>
<name>A0A075WS21_9BACT</name>
<dbReference type="InterPro" id="IPR002869">
    <property type="entry name" value="Pyrv_flavodox_OxRed_cen"/>
</dbReference>
<keyword evidence="1" id="KW-0560">Oxidoreductase</keyword>
<dbReference type="eggNOG" id="COG1014">
    <property type="taxonomic scope" value="Bacteria"/>
</dbReference>
<accession>A0A075WS21</accession>
<evidence type="ECO:0000256" key="1">
    <source>
        <dbReference type="ARBA" id="ARBA00023002"/>
    </source>
</evidence>
<evidence type="ECO:0000313" key="3">
    <source>
        <dbReference type="EMBL" id="AIH04059.1"/>
    </source>
</evidence>
<dbReference type="SUPFAM" id="SSF53323">
    <property type="entry name" value="Pyruvate-ferredoxin oxidoreductase, PFOR, domain III"/>
    <property type="match status" value="1"/>
</dbReference>
<dbReference type="PANTHER" id="PTHR42730:SF1">
    <property type="entry name" value="2-OXOGLUTARATE SYNTHASE SUBUNIT KORC"/>
    <property type="match status" value="1"/>
</dbReference>
<dbReference type="Proteomes" id="UP000028481">
    <property type="component" value="Chromosome"/>
</dbReference>
<dbReference type="InterPro" id="IPR019752">
    <property type="entry name" value="Pyrv/ketoisovalerate_OxRed_cat"/>
</dbReference>
<organism evidence="3 4">
    <name type="scientific">Thermodesulfobacterium commune DSM 2178</name>
    <dbReference type="NCBI Taxonomy" id="289377"/>
    <lineage>
        <taxon>Bacteria</taxon>
        <taxon>Pseudomonadati</taxon>
        <taxon>Thermodesulfobacteriota</taxon>
        <taxon>Thermodesulfobacteria</taxon>
        <taxon>Thermodesulfobacteriales</taxon>
        <taxon>Thermodesulfobacteriaceae</taxon>
        <taxon>Thermodesulfobacterium</taxon>
    </lineage>
</organism>
<dbReference type="PANTHER" id="PTHR42730">
    <property type="entry name" value="2-OXOGLUTARATE SYNTHASE SUBUNIT KORC"/>
    <property type="match status" value="1"/>
</dbReference>